<dbReference type="Gene3D" id="1.20.140.160">
    <property type="match status" value="1"/>
</dbReference>
<dbReference type="SUPFAM" id="SSF88659">
    <property type="entry name" value="Sigma3 and sigma4 domains of RNA polymerase sigma factors"/>
    <property type="match status" value="1"/>
</dbReference>
<name>A0A1I4P1U3_9FIRM</name>
<dbReference type="AlphaFoldDB" id="A0A1I4P1U3"/>
<keyword evidence="2" id="KW-1185">Reference proteome</keyword>
<dbReference type="Proteomes" id="UP000199520">
    <property type="component" value="Unassembled WGS sequence"/>
</dbReference>
<proteinExistence type="predicted"/>
<dbReference type="RefSeq" id="WP_245755099.1">
    <property type="nucleotide sequence ID" value="NZ_FOTS01000056.1"/>
</dbReference>
<dbReference type="STRING" id="1123291.SAMN04490355_105624"/>
<evidence type="ECO:0000313" key="1">
    <source>
        <dbReference type="EMBL" id="SFM21771.1"/>
    </source>
</evidence>
<evidence type="ECO:0000313" key="2">
    <source>
        <dbReference type="Proteomes" id="UP000199520"/>
    </source>
</evidence>
<organism evidence="1 2">
    <name type="scientific">Pelosinus propionicus DSM 13327</name>
    <dbReference type="NCBI Taxonomy" id="1123291"/>
    <lineage>
        <taxon>Bacteria</taxon>
        <taxon>Bacillati</taxon>
        <taxon>Bacillota</taxon>
        <taxon>Negativicutes</taxon>
        <taxon>Selenomonadales</taxon>
        <taxon>Sporomusaceae</taxon>
        <taxon>Pelosinus</taxon>
    </lineage>
</organism>
<gene>
    <name evidence="1" type="ORF">SAMN04490355_105624</name>
</gene>
<reference evidence="2" key="1">
    <citation type="submission" date="2016-10" db="EMBL/GenBank/DDBJ databases">
        <authorList>
            <person name="Varghese N."/>
            <person name="Submissions S."/>
        </authorList>
    </citation>
    <scope>NUCLEOTIDE SEQUENCE [LARGE SCALE GENOMIC DNA]</scope>
    <source>
        <strain evidence="2">DSM 13327</strain>
    </source>
</reference>
<sequence length="192" mass="22829">MQTKRVKPWETLIGKVLVKYYHKQSRLEQLRGIEVILLGDIREMEETIKCIMDTPKMTAKYGYSPGGSSDCRDPLASMIEKLESATRKAQQLLPDKYKRLISIRYRIHEIREWMAPFDIAFNRLTEEEKRILEMKYSWRRSNRSIADMFHCTEKRIRSIHYKVIKYVTICFQKQSGRKMDAHGAGFYDRIVV</sequence>
<dbReference type="InterPro" id="IPR013324">
    <property type="entry name" value="RNA_pol_sigma_r3/r4-like"/>
</dbReference>
<accession>A0A1I4P1U3</accession>
<evidence type="ECO:0008006" key="3">
    <source>
        <dbReference type="Google" id="ProtNLM"/>
    </source>
</evidence>
<protein>
    <recommendedName>
        <fullName evidence="3">Sigma-70, region 4</fullName>
    </recommendedName>
</protein>
<dbReference type="EMBL" id="FOTS01000056">
    <property type="protein sequence ID" value="SFM21771.1"/>
    <property type="molecule type" value="Genomic_DNA"/>
</dbReference>